<keyword evidence="5 7" id="KW-1133">Transmembrane helix</keyword>
<comment type="subcellular location">
    <subcellularLocation>
        <location evidence="1">Cell membrane</location>
        <topology evidence="1">Multi-pass membrane protein</topology>
    </subcellularLocation>
</comment>
<feature type="transmembrane region" description="Helical" evidence="7">
    <location>
        <begin position="206"/>
        <end position="223"/>
    </location>
</feature>
<sequence length="360" mass="39872">MSTYIGFFILSFVLSFIITFLLMLLMRRLDIVDRPRTEQRKKHKKVIPLGGGMAIFLSFFLVLLLTYYDGEVGALISGRSLIGMGLGGAFLMLGGVIDDKYSLSPQYQFIFPVLAAITILAFGIGPHRVTNPFGGMIDLSAVEISVGNIGNLVLFADFLVFFWLMGMMFTTKFLDGLDGLAAGMVCIGALVLFFLSRQAAWFQPEMSMISIIFVGAILGFLFWNFHPAKIFLGEGGSLFLGFLLGCMAIISGGKIATTLLVMGIPALDVFRVIIRRMQKRKSIFVGDREHLHFLLVDMGLGHRQTVYLLYGISLLFGMSALFLQSHQKLVALILLFILMLLVGVWFSAKERQKNDIQGGT</sequence>
<dbReference type="Pfam" id="PF00953">
    <property type="entry name" value="Glycos_transf_4"/>
    <property type="match status" value="1"/>
</dbReference>
<dbReference type="InterPro" id="IPR000715">
    <property type="entry name" value="Glycosyl_transferase_4"/>
</dbReference>
<organism evidence="8 9">
    <name type="scientific">Candidatus Magasanikbacteria bacterium CG11_big_fil_rev_8_21_14_0_20_39_34</name>
    <dbReference type="NCBI Taxonomy" id="1974653"/>
    <lineage>
        <taxon>Bacteria</taxon>
        <taxon>Candidatus Magasanikiibacteriota</taxon>
    </lineage>
</organism>
<feature type="transmembrane region" description="Helical" evidence="7">
    <location>
        <begin position="230"/>
        <end position="250"/>
    </location>
</feature>
<evidence type="ECO:0000256" key="2">
    <source>
        <dbReference type="ARBA" id="ARBA00022475"/>
    </source>
</evidence>
<evidence type="ECO:0000256" key="3">
    <source>
        <dbReference type="ARBA" id="ARBA00022679"/>
    </source>
</evidence>
<protein>
    <recommendedName>
        <fullName evidence="10">Undecaprenyl-phosphate alpha-N-acetylglucosaminyl 1-phosphate transferase</fullName>
    </recommendedName>
</protein>
<feature type="transmembrane region" description="Helical" evidence="7">
    <location>
        <begin position="181"/>
        <end position="200"/>
    </location>
</feature>
<evidence type="ECO:0000256" key="1">
    <source>
        <dbReference type="ARBA" id="ARBA00004651"/>
    </source>
</evidence>
<feature type="transmembrane region" description="Helical" evidence="7">
    <location>
        <begin position="6"/>
        <end position="25"/>
    </location>
</feature>
<feature type="transmembrane region" description="Helical" evidence="7">
    <location>
        <begin position="256"/>
        <end position="274"/>
    </location>
</feature>
<feature type="transmembrane region" description="Helical" evidence="7">
    <location>
        <begin position="329"/>
        <end position="348"/>
    </location>
</feature>
<evidence type="ECO:0000313" key="9">
    <source>
        <dbReference type="Proteomes" id="UP000229600"/>
    </source>
</evidence>
<evidence type="ECO:0008006" key="10">
    <source>
        <dbReference type="Google" id="ProtNLM"/>
    </source>
</evidence>
<dbReference type="AlphaFoldDB" id="A0A2H0N5R8"/>
<dbReference type="PANTHER" id="PTHR22926:SF3">
    <property type="entry name" value="UNDECAPRENYL-PHOSPHATE ALPHA-N-ACETYLGLUCOSAMINYL 1-PHOSPHATE TRANSFERASE"/>
    <property type="match status" value="1"/>
</dbReference>
<dbReference type="GO" id="GO:0009103">
    <property type="term" value="P:lipopolysaccharide biosynthetic process"/>
    <property type="evidence" value="ECO:0007669"/>
    <property type="project" value="TreeGrafter"/>
</dbReference>
<comment type="caution">
    <text evidence="8">The sequence shown here is derived from an EMBL/GenBank/DDBJ whole genome shotgun (WGS) entry which is preliminary data.</text>
</comment>
<dbReference type="GO" id="GO:0044038">
    <property type="term" value="P:cell wall macromolecule biosynthetic process"/>
    <property type="evidence" value="ECO:0007669"/>
    <property type="project" value="TreeGrafter"/>
</dbReference>
<proteinExistence type="predicted"/>
<keyword evidence="3" id="KW-0808">Transferase</keyword>
<reference evidence="8 9" key="1">
    <citation type="submission" date="2017-09" db="EMBL/GenBank/DDBJ databases">
        <title>Depth-based differentiation of microbial function through sediment-hosted aquifers and enrichment of novel symbionts in the deep terrestrial subsurface.</title>
        <authorList>
            <person name="Probst A.J."/>
            <person name="Ladd B."/>
            <person name="Jarett J.K."/>
            <person name="Geller-Mcgrath D.E."/>
            <person name="Sieber C.M."/>
            <person name="Emerson J.B."/>
            <person name="Anantharaman K."/>
            <person name="Thomas B.C."/>
            <person name="Malmstrom R."/>
            <person name="Stieglmeier M."/>
            <person name="Klingl A."/>
            <person name="Woyke T."/>
            <person name="Ryan C.M."/>
            <person name="Banfield J.F."/>
        </authorList>
    </citation>
    <scope>NUCLEOTIDE SEQUENCE [LARGE SCALE GENOMIC DNA]</scope>
    <source>
        <strain evidence="8">CG11_big_fil_rev_8_21_14_0_20_39_34</strain>
    </source>
</reference>
<feature type="transmembrane region" description="Helical" evidence="7">
    <location>
        <begin position="305"/>
        <end position="323"/>
    </location>
</feature>
<keyword evidence="4 7" id="KW-0812">Transmembrane</keyword>
<dbReference type="GO" id="GO:0071555">
    <property type="term" value="P:cell wall organization"/>
    <property type="evidence" value="ECO:0007669"/>
    <property type="project" value="TreeGrafter"/>
</dbReference>
<feature type="transmembrane region" description="Helical" evidence="7">
    <location>
        <begin position="109"/>
        <end position="129"/>
    </location>
</feature>
<evidence type="ECO:0000256" key="7">
    <source>
        <dbReference type="SAM" id="Phobius"/>
    </source>
</evidence>
<dbReference type="PANTHER" id="PTHR22926">
    <property type="entry name" value="PHOSPHO-N-ACETYLMURAMOYL-PENTAPEPTIDE-TRANSFERASE"/>
    <property type="match status" value="1"/>
</dbReference>
<dbReference type="GO" id="GO:0005886">
    <property type="term" value="C:plasma membrane"/>
    <property type="evidence" value="ECO:0007669"/>
    <property type="project" value="UniProtKB-SubCell"/>
</dbReference>
<keyword evidence="2" id="KW-1003">Cell membrane</keyword>
<dbReference type="GO" id="GO:0016780">
    <property type="term" value="F:phosphotransferase activity, for other substituted phosphate groups"/>
    <property type="evidence" value="ECO:0007669"/>
    <property type="project" value="InterPro"/>
</dbReference>
<evidence type="ECO:0000256" key="5">
    <source>
        <dbReference type="ARBA" id="ARBA00022989"/>
    </source>
</evidence>
<accession>A0A2H0N5R8</accession>
<dbReference type="Proteomes" id="UP000229600">
    <property type="component" value="Unassembled WGS sequence"/>
</dbReference>
<name>A0A2H0N5R8_9BACT</name>
<evidence type="ECO:0000313" key="8">
    <source>
        <dbReference type="EMBL" id="PIR04241.1"/>
    </source>
</evidence>
<dbReference type="EMBL" id="PCWN01000007">
    <property type="protein sequence ID" value="PIR04241.1"/>
    <property type="molecule type" value="Genomic_DNA"/>
</dbReference>
<evidence type="ECO:0000256" key="6">
    <source>
        <dbReference type="ARBA" id="ARBA00023136"/>
    </source>
</evidence>
<gene>
    <name evidence="8" type="ORF">COV59_03605</name>
</gene>
<dbReference type="CDD" id="cd06853">
    <property type="entry name" value="GT_WecA_like"/>
    <property type="match status" value="1"/>
</dbReference>
<feature type="transmembrane region" description="Helical" evidence="7">
    <location>
        <begin position="80"/>
        <end position="97"/>
    </location>
</feature>
<evidence type="ECO:0000256" key="4">
    <source>
        <dbReference type="ARBA" id="ARBA00022692"/>
    </source>
</evidence>
<keyword evidence="6 7" id="KW-0472">Membrane</keyword>
<feature type="transmembrane region" description="Helical" evidence="7">
    <location>
        <begin position="149"/>
        <end position="169"/>
    </location>
</feature>
<feature type="transmembrane region" description="Helical" evidence="7">
    <location>
        <begin position="46"/>
        <end position="68"/>
    </location>
</feature>